<protein>
    <submittedName>
        <fullName evidence="2">Uncharacterized protein</fullName>
    </submittedName>
</protein>
<evidence type="ECO:0000256" key="1">
    <source>
        <dbReference type="SAM" id="MobiDB-lite"/>
    </source>
</evidence>
<dbReference type="AlphaFoldDB" id="A0A1G2D3L8"/>
<organism evidence="2 3">
    <name type="scientific">Candidatus Lloydbacteria bacterium RIFCSPHIGHO2_02_FULL_50_13</name>
    <dbReference type="NCBI Taxonomy" id="1798661"/>
    <lineage>
        <taxon>Bacteria</taxon>
        <taxon>Candidatus Lloydiibacteriota</taxon>
    </lineage>
</organism>
<dbReference type="EMBL" id="MHLL01000039">
    <property type="protein sequence ID" value="OGZ08246.1"/>
    <property type="molecule type" value="Genomic_DNA"/>
</dbReference>
<evidence type="ECO:0000313" key="3">
    <source>
        <dbReference type="Proteomes" id="UP000177996"/>
    </source>
</evidence>
<comment type="caution">
    <text evidence="2">The sequence shown here is derived from an EMBL/GenBank/DDBJ whole genome shotgun (WGS) entry which is preliminary data.</text>
</comment>
<name>A0A1G2D3L8_9BACT</name>
<sequence>MNQARLIIKKTIEHACGRGMKGVNFEFLKEDVRDEVGKFLFQENPETTDGDSGVVGVSAHKTE</sequence>
<proteinExistence type="predicted"/>
<evidence type="ECO:0000313" key="2">
    <source>
        <dbReference type="EMBL" id="OGZ08246.1"/>
    </source>
</evidence>
<accession>A0A1G2D3L8</accession>
<gene>
    <name evidence="2" type="ORF">A3D65_02740</name>
</gene>
<reference evidence="2 3" key="1">
    <citation type="journal article" date="2016" name="Nat. Commun.">
        <title>Thousands of microbial genomes shed light on interconnected biogeochemical processes in an aquifer system.</title>
        <authorList>
            <person name="Anantharaman K."/>
            <person name="Brown C.T."/>
            <person name="Hug L.A."/>
            <person name="Sharon I."/>
            <person name="Castelle C.J."/>
            <person name="Probst A.J."/>
            <person name="Thomas B.C."/>
            <person name="Singh A."/>
            <person name="Wilkins M.J."/>
            <person name="Karaoz U."/>
            <person name="Brodie E.L."/>
            <person name="Williams K.H."/>
            <person name="Hubbard S.S."/>
            <person name="Banfield J.F."/>
        </authorList>
    </citation>
    <scope>NUCLEOTIDE SEQUENCE [LARGE SCALE GENOMIC DNA]</scope>
</reference>
<feature type="region of interest" description="Disordered" evidence="1">
    <location>
        <begin position="43"/>
        <end position="63"/>
    </location>
</feature>
<dbReference type="Proteomes" id="UP000177996">
    <property type="component" value="Unassembled WGS sequence"/>
</dbReference>
<dbReference type="STRING" id="1798661.A3D65_02740"/>